<dbReference type="STRING" id="1797582.A2442_03695"/>
<dbReference type="InterPro" id="IPR012677">
    <property type="entry name" value="Nucleotide-bd_a/b_plait_sf"/>
</dbReference>
<dbReference type="InterPro" id="IPR012678">
    <property type="entry name" value="Ribosomal_uL23/eL15/eS24_sf"/>
</dbReference>
<dbReference type="GO" id="GO:0006412">
    <property type="term" value="P:translation"/>
    <property type="evidence" value="ECO:0007669"/>
    <property type="project" value="UniProtKB-UniRule"/>
</dbReference>
<comment type="caution">
    <text evidence="5">The sequence shown here is derived from an EMBL/GenBank/DDBJ whole genome shotgun (WGS) entry which is preliminary data.</text>
</comment>
<comment type="function">
    <text evidence="4">One of the early assembly proteins it binds 23S rRNA. One of the proteins that surrounds the polypeptide exit tunnel on the outside of the ribosome. Forms the main docking site for trigger factor binding to the ribosome.</text>
</comment>
<dbReference type="GO" id="GO:0003735">
    <property type="term" value="F:structural constituent of ribosome"/>
    <property type="evidence" value="ECO:0007669"/>
    <property type="project" value="InterPro"/>
</dbReference>
<gene>
    <name evidence="4" type="primary">rplW</name>
    <name evidence="5" type="ORF">A2442_03695</name>
</gene>
<dbReference type="GO" id="GO:1990904">
    <property type="term" value="C:ribonucleoprotein complex"/>
    <property type="evidence" value="ECO:0007669"/>
    <property type="project" value="UniProtKB-KW"/>
</dbReference>
<dbReference type="Proteomes" id="UP000179003">
    <property type="component" value="Unassembled WGS sequence"/>
</dbReference>
<dbReference type="Gene3D" id="3.30.70.330">
    <property type="match status" value="1"/>
</dbReference>
<reference evidence="5 6" key="1">
    <citation type="journal article" date="2016" name="Nat. Commun.">
        <title>Thousands of microbial genomes shed light on interconnected biogeochemical processes in an aquifer system.</title>
        <authorList>
            <person name="Anantharaman K."/>
            <person name="Brown C.T."/>
            <person name="Hug L.A."/>
            <person name="Sharon I."/>
            <person name="Castelle C.J."/>
            <person name="Probst A.J."/>
            <person name="Thomas B.C."/>
            <person name="Singh A."/>
            <person name="Wilkins M.J."/>
            <person name="Karaoz U."/>
            <person name="Brodie E.L."/>
            <person name="Williams K.H."/>
            <person name="Hubbard S.S."/>
            <person name="Banfield J.F."/>
        </authorList>
    </citation>
    <scope>NUCLEOTIDE SEQUENCE [LARGE SCALE GENOMIC DNA]</scope>
</reference>
<dbReference type="SUPFAM" id="SSF54189">
    <property type="entry name" value="Ribosomal proteins S24e, L23 and L15e"/>
    <property type="match status" value="1"/>
</dbReference>
<accession>A0A1F5EJP2</accession>
<proteinExistence type="inferred from homology"/>
<evidence type="ECO:0000313" key="6">
    <source>
        <dbReference type="Proteomes" id="UP000179003"/>
    </source>
</evidence>
<dbReference type="GO" id="GO:0005840">
    <property type="term" value="C:ribosome"/>
    <property type="evidence" value="ECO:0007669"/>
    <property type="project" value="UniProtKB-KW"/>
</dbReference>
<keyword evidence="4" id="KW-0699">rRNA-binding</keyword>
<dbReference type="HAMAP" id="MF_01369_B">
    <property type="entry name" value="Ribosomal_uL23_B"/>
    <property type="match status" value="1"/>
</dbReference>
<evidence type="ECO:0000256" key="4">
    <source>
        <dbReference type="HAMAP-Rule" id="MF_01369"/>
    </source>
</evidence>
<evidence type="ECO:0000256" key="2">
    <source>
        <dbReference type="ARBA" id="ARBA00022980"/>
    </source>
</evidence>
<dbReference type="EMBL" id="MFAE01000002">
    <property type="protein sequence ID" value="OGD67649.1"/>
    <property type="molecule type" value="Genomic_DNA"/>
</dbReference>
<name>A0A1F5EJP2_9BACT</name>
<evidence type="ECO:0000256" key="3">
    <source>
        <dbReference type="ARBA" id="ARBA00023274"/>
    </source>
</evidence>
<comment type="subunit">
    <text evidence="4">Part of the 50S ribosomal subunit. Contacts protein L29, and trigger factor when it is bound to the ribosome.</text>
</comment>
<evidence type="ECO:0000313" key="5">
    <source>
        <dbReference type="EMBL" id="OGD67649.1"/>
    </source>
</evidence>
<dbReference type="AlphaFoldDB" id="A0A1F5EJP2"/>
<evidence type="ECO:0000256" key="1">
    <source>
        <dbReference type="ARBA" id="ARBA00006700"/>
    </source>
</evidence>
<sequence>MKNVSDIKNNIGKSEGVILNPRITEKSSDKTAENVYVFDVSLRANKVQIKEAIKNIYKVEPRKINVSKVVAKNVFSRGRKGVKTGGKKAFVFLKKGDKIDII</sequence>
<comment type="similarity">
    <text evidence="1 4">Belongs to the universal ribosomal protein uL23 family.</text>
</comment>
<keyword evidence="2 4" id="KW-0689">Ribosomal protein</keyword>
<organism evidence="5 6">
    <name type="scientific">Candidatus Campbellbacteria bacterium RIFOXYC2_FULL_35_25</name>
    <dbReference type="NCBI Taxonomy" id="1797582"/>
    <lineage>
        <taxon>Bacteria</taxon>
        <taxon>Candidatus Campbelliibacteriota</taxon>
    </lineage>
</organism>
<protein>
    <recommendedName>
        <fullName evidence="4">Large ribosomal subunit protein uL23</fullName>
    </recommendedName>
</protein>
<dbReference type="Pfam" id="PF00276">
    <property type="entry name" value="Ribosomal_L23"/>
    <property type="match status" value="1"/>
</dbReference>
<dbReference type="InterPro" id="IPR013025">
    <property type="entry name" value="Ribosomal_uL23-like"/>
</dbReference>
<keyword evidence="4" id="KW-0694">RNA-binding</keyword>
<dbReference type="GO" id="GO:0019843">
    <property type="term" value="F:rRNA binding"/>
    <property type="evidence" value="ECO:0007669"/>
    <property type="project" value="UniProtKB-UniRule"/>
</dbReference>
<keyword evidence="3 4" id="KW-0687">Ribonucleoprotein</keyword>